<feature type="region of interest" description="Disordered" evidence="1">
    <location>
        <begin position="58"/>
        <end position="125"/>
    </location>
</feature>
<reference evidence="4" key="1">
    <citation type="submission" date="2016-10" db="EMBL/GenBank/DDBJ databases">
        <authorList>
            <person name="Varghese N."/>
            <person name="Submissions S."/>
        </authorList>
    </citation>
    <scope>NUCLEOTIDE SEQUENCE [LARGE SCALE GENOMIC DNA]</scope>
    <source>
        <strain evidence="4">IBRC-M 10403</strain>
    </source>
</reference>
<evidence type="ECO:0000313" key="3">
    <source>
        <dbReference type="EMBL" id="SDC26092.1"/>
    </source>
</evidence>
<accession>A0A1G6K4V9</accession>
<feature type="compositionally biased region" description="Low complexity" evidence="1">
    <location>
        <begin position="76"/>
        <end position="92"/>
    </location>
</feature>
<keyword evidence="2" id="KW-0812">Transmembrane</keyword>
<organism evidence="3 4">
    <name type="scientific">Actinokineospora iranica</name>
    <dbReference type="NCBI Taxonomy" id="1271860"/>
    <lineage>
        <taxon>Bacteria</taxon>
        <taxon>Bacillati</taxon>
        <taxon>Actinomycetota</taxon>
        <taxon>Actinomycetes</taxon>
        <taxon>Pseudonocardiales</taxon>
        <taxon>Pseudonocardiaceae</taxon>
        <taxon>Actinokineospora</taxon>
    </lineage>
</organism>
<dbReference type="Proteomes" id="UP000199501">
    <property type="component" value="Unassembled WGS sequence"/>
</dbReference>
<dbReference type="AlphaFoldDB" id="A0A1G6K4V9"/>
<dbReference type="EMBL" id="FMZZ01000001">
    <property type="protein sequence ID" value="SDC26092.1"/>
    <property type="molecule type" value="Genomic_DNA"/>
</dbReference>
<feature type="transmembrane region" description="Helical" evidence="2">
    <location>
        <begin position="37"/>
        <end position="57"/>
    </location>
</feature>
<keyword evidence="2" id="KW-0472">Membrane</keyword>
<name>A0A1G6K4V9_9PSEU</name>
<gene>
    <name evidence="3" type="ORF">SAMN05216174_101720</name>
</gene>
<evidence type="ECO:0000256" key="1">
    <source>
        <dbReference type="SAM" id="MobiDB-lite"/>
    </source>
</evidence>
<keyword evidence="4" id="KW-1185">Reference proteome</keyword>
<sequence>MVATLLVSVPQGIVAVRQLTSRNSADAGGKPRRGVRWAVSAVVFFVVGIAAFAAMSADSNPPAAESGKDKAQPTGSAAPPSVSSPPSAGESATTTLDSPRPVEPAPVKDEITVPPPGCGASAGVDVHLDDPIQVTPGEKESAQADLEYDDCDGNIYPGSQGAVGLFTEGPTPTRDQCEAAARRDPIGDYRSIHTMRTGQVLCVITDENTVVAAEIRKLGPPFGQVSDSKPQPTITLALTRWPSQ</sequence>
<proteinExistence type="predicted"/>
<evidence type="ECO:0000256" key="2">
    <source>
        <dbReference type="SAM" id="Phobius"/>
    </source>
</evidence>
<evidence type="ECO:0000313" key="4">
    <source>
        <dbReference type="Proteomes" id="UP000199501"/>
    </source>
</evidence>
<protein>
    <submittedName>
        <fullName evidence="3">Uncharacterized protein</fullName>
    </submittedName>
</protein>
<keyword evidence="2" id="KW-1133">Transmembrane helix</keyword>